<name>A0AAV4GAY5_9GAST</name>
<gene>
    <name evidence="1" type="ORF">ElyMa_000620500</name>
</gene>
<protein>
    <submittedName>
        <fullName evidence="1">Uncharacterized protein</fullName>
    </submittedName>
</protein>
<reference evidence="1 2" key="1">
    <citation type="journal article" date="2021" name="Elife">
        <title>Chloroplast acquisition without the gene transfer in kleptoplastic sea slugs, Plakobranchus ocellatus.</title>
        <authorList>
            <person name="Maeda T."/>
            <person name="Takahashi S."/>
            <person name="Yoshida T."/>
            <person name="Shimamura S."/>
            <person name="Takaki Y."/>
            <person name="Nagai Y."/>
            <person name="Toyoda A."/>
            <person name="Suzuki Y."/>
            <person name="Arimoto A."/>
            <person name="Ishii H."/>
            <person name="Satoh N."/>
            <person name="Nishiyama T."/>
            <person name="Hasebe M."/>
            <person name="Maruyama T."/>
            <person name="Minagawa J."/>
            <person name="Obokata J."/>
            <person name="Shigenobu S."/>
        </authorList>
    </citation>
    <scope>NUCLEOTIDE SEQUENCE [LARGE SCALE GENOMIC DNA]</scope>
</reference>
<evidence type="ECO:0000313" key="1">
    <source>
        <dbReference type="EMBL" id="GFR82185.1"/>
    </source>
</evidence>
<dbReference type="AlphaFoldDB" id="A0AAV4GAY5"/>
<organism evidence="1 2">
    <name type="scientific">Elysia marginata</name>
    <dbReference type="NCBI Taxonomy" id="1093978"/>
    <lineage>
        <taxon>Eukaryota</taxon>
        <taxon>Metazoa</taxon>
        <taxon>Spiralia</taxon>
        <taxon>Lophotrochozoa</taxon>
        <taxon>Mollusca</taxon>
        <taxon>Gastropoda</taxon>
        <taxon>Heterobranchia</taxon>
        <taxon>Euthyneura</taxon>
        <taxon>Panpulmonata</taxon>
        <taxon>Sacoglossa</taxon>
        <taxon>Placobranchoidea</taxon>
        <taxon>Plakobranchidae</taxon>
        <taxon>Elysia</taxon>
    </lineage>
</organism>
<comment type="caution">
    <text evidence="1">The sequence shown here is derived from an EMBL/GenBank/DDBJ whole genome shotgun (WGS) entry which is preliminary data.</text>
</comment>
<accession>A0AAV4GAY5</accession>
<keyword evidence="2" id="KW-1185">Reference proteome</keyword>
<dbReference type="Proteomes" id="UP000762676">
    <property type="component" value="Unassembled WGS sequence"/>
</dbReference>
<proteinExistence type="predicted"/>
<dbReference type="EMBL" id="BMAT01001250">
    <property type="protein sequence ID" value="GFR82185.1"/>
    <property type="molecule type" value="Genomic_DNA"/>
</dbReference>
<evidence type="ECO:0000313" key="2">
    <source>
        <dbReference type="Proteomes" id="UP000762676"/>
    </source>
</evidence>
<sequence>MCFNNNQGLRYLFRHRCPPPSPHLLFVIIFVMTKVRWRVLTSNAVLWWRGRSARLTDTLVDTRVSSPVSAGSRYGVIAPWTGASQSIRPPEVGDA</sequence>